<keyword evidence="4 6" id="KW-1133">Transmembrane helix</keyword>
<dbReference type="Proteomes" id="UP001149140">
    <property type="component" value="Unassembled WGS sequence"/>
</dbReference>
<evidence type="ECO:0000259" key="7">
    <source>
        <dbReference type="Pfam" id="PF13396"/>
    </source>
</evidence>
<dbReference type="GO" id="GO:0005886">
    <property type="term" value="C:plasma membrane"/>
    <property type="evidence" value="ECO:0007669"/>
    <property type="project" value="UniProtKB-SubCell"/>
</dbReference>
<proteinExistence type="predicted"/>
<evidence type="ECO:0000313" key="9">
    <source>
        <dbReference type="Proteomes" id="UP001149140"/>
    </source>
</evidence>
<feature type="transmembrane region" description="Helical" evidence="6">
    <location>
        <begin position="81"/>
        <end position="101"/>
    </location>
</feature>
<accession>A0A9X3MU11</accession>
<dbReference type="EMBL" id="JAPDOD010000020">
    <property type="protein sequence ID" value="MDA0162679.1"/>
    <property type="molecule type" value="Genomic_DNA"/>
</dbReference>
<dbReference type="AlphaFoldDB" id="A0A9X3MU11"/>
<keyword evidence="9" id="KW-1185">Reference proteome</keyword>
<keyword evidence="2" id="KW-1003">Cell membrane</keyword>
<evidence type="ECO:0000256" key="1">
    <source>
        <dbReference type="ARBA" id="ARBA00004651"/>
    </source>
</evidence>
<evidence type="ECO:0000256" key="3">
    <source>
        <dbReference type="ARBA" id="ARBA00022692"/>
    </source>
</evidence>
<organism evidence="8 9">
    <name type="scientific">Solirubrobacter ginsenosidimutans</name>
    <dbReference type="NCBI Taxonomy" id="490573"/>
    <lineage>
        <taxon>Bacteria</taxon>
        <taxon>Bacillati</taxon>
        <taxon>Actinomycetota</taxon>
        <taxon>Thermoleophilia</taxon>
        <taxon>Solirubrobacterales</taxon>
        <taxon>Solirubrobacteraceae</taxon>
        <taxon>Solirubrobacter</taxon>
    </lineage>
</organism>
<feature type="domain" description="Cardiolipin synthase N-terminal" evidence="7">
    <location>
        <begin position="65"/>
        <end position="101"/>
    </location>
</feature>
<dbReference type="Pfam" id="PF13396">
    <property type="entry name" value="PLDc_N"/>
    <property type="match status" value="1"/>
</dbReference>
<evidence type="ECO:0000256" key="6">
    <source>
        <dbReference type="SAM" id="Phobius"/>
    </source>
</evidence>
<evidence type="ECO:0000256" key="2">
    <source>
        <dbReference type="ARBA" id="ARBA00022475"/>
    </source>
</evidence>
<gene>
    <name evidence="8" type="ORF">OM076_20570</name>
</gene>
<dbReference type="RefSeq" id="WP_270041916.1">
    <property type="nucleotide sequence ID" value="NZ_JAPDOD010000020.1"/>
</dbReference>
<evidence type="ECO:0000256" key="5">
    <source>
        <dbReference type="ARBA" id="ARBA00023136"/>
    </source>
</evidence>
<protein>
    <submittedName>
        <fullName evidence="8">PLDc N-terminal domain-containing protein</fullName>
    </submittedName>
</protein>
<comment type="subcellular location">
    <subcellularLocation>
        <location evidence="1">Cell membrane</location>
        <topology evidence="1">Multi-pass membrane protein</topology>
    </subcellularLocation>
</comment>
<evidence type="ECO:0000313" key="8">
    <source>
        <dbReference type="EMBL" id="MDA0162679.1"/>
    </source>
</evidence>
<reference evidence="8" key="1">
    <citation type="submission" date="2022-10" db="EMBL/GenBank/DDBJ databases">
        <title>The WGS of Solirubrobacter ginsenosidimutans DSM 21036.</title>
        <authorList>
            <person name="Jiang Z."/>
        </authorList>
    </citation>
    <scope>NUCLEOTIDE SEQUENCE</scope>
    <source>
        <strain evidence="8">DSM 21036</strain>
    </source>
</reference>
<keyword evidence="3 6" id="KW-0812">Transmembrane</keyword>
<keyword evidence="5 6" id="KW-0472">Membrane</keyword>
<name>A0A9X3MU11_9ACTN</name>
<sequence>MHRTRRLGLLSFVPLAAPVALVAAIAQITATVAGAPGESSPVALLIGFGVAVAGLIAAMVVYVRFIVHIARRSDFTSSDKAMWIVVLFVAGPLGPPIYWFAMLRTGAAQE</sequence>
<evidence type="ECO:0000256" key="4">
    <source>
        <dbReference type="ARBA" id="ARBA00022989"/>
    </source>
</evidence>
<dbReference type="InterPro" id="IPR027379">
    <property type="entry name" value="CLS_N"/>
</dbReference>
<feature type="transmembrane region" description="Helical" evidence="6">
    <location>
        <begin position="44"/>
        <end position="69"/>
    </location>
</feature>
<comment type="caution">
    <text evidence="8">The sequence shown here is derived from an EMBL/GenBank/DDBJ whole genome shotgun (WGS) entry which is preliminary data.</text>
</comment>